<sequence length="124" mass="14091">MIKAQSSRVKKIINFILCGLFVIFAVLQLNDPDPVLWFLIYLIVAIIALVSNYMVVPKLVIVLICIGLVVYAAMHFSLLLEWFQTDNKSEIFGEMVYEKAYLEGSREFIGLSMALAALLFQLKK</sequence>
<feature type="transmembrane region" description="Helical" evidence="1">
    <location>
        <begin position="12"/>
        <end position="29"/>
    </location>
</feature>
<evidence type="ECO:0000256" key="1">
    <source>
        <dbReference type="SAM" id="Phobius"/>
    </source>
</evidence>
<name>A0A5M7BAE1_9FLAO</name>
<keyword evidence="4" id="KW-1185">Reference proteome</keyword>
<accession>A0A5M7BAE1</accession>
<dbReference type="Proteomes" id="UP000315145">
    <property type="component" value="Unassembled WGS sequence"/>
</dbReference>
<dbReference type="PANTHER" id="PTHR34262:SF1">
    <property type="entry name" value="TRANSMEMBRANE PROTEIN 220"/>
    <property type="match status" value="1"/>
</dbReference>
<evidence type="ECO:0000313" key="4">
    <source>
        <dbReference type="Proteomes" id="UP000315145"/>
    </source>
</evidence>
<reference evidence="2" key="3">
    <citation type="submission" date="2019-09" db="EMBL/GenBank/DDBJ databases">
        <authorList>
            <person name="Zhang D.-C."/>
        </authorList>
    </citation>
    <scope>NUCLEOTIDE SEQUENCE</scope>
    <source>
        <strain evidence="2">RU-4-M-4</strain>
    </source>
</reference>
<dbReference type="OrthoDB" id="329078at2"/>
<feature type="transmembrane region" description="Helical" evidence="1">
    <location>
        <begin position="35"/>
        <end position="53"/>
    </location>
</feature>
<dbReference type="PANTHER" id="PTHR34262">
    <property type="entry name" value="TRANSMEMBRANE PROTEIN 220"/>
    <property type="match status" value="1"/>
</dbReference>
<proteinExistence type="predicted"/>
<gene>
    <name evidence="2" type="ORF">F2B50_06025</name>
    <name evidence="3" type="ORF">FPF71_06025</name>
</gene>
<keyword evidence="1" id="KW-0472">Membrane</keyword>
<dbReference type="EMBL" id="VWRS01000002">
    <property type="protein sequence ID" value="KAA5826372.1"/>
    <property type="molecule type" value="Genomic_DNA"/>
</dbReference>
<evidence type="ECO:0000313" key="3">
    <source>
        <dbReference type="EMBL" id="TSJ80410.1"/>
    </source>
</evidence>
<organism evidence="2 5">
    <name type="scientific">Algibacter amylolyticus</name>
    <dbReference type="NCBI Taxonomy" id="1608400"/>
    <lineage>
        <taxon>Bacteria</taxon>
        <taxon>Pseudomonadati</taxon>
        <taxon>Bacteroidota</taxon>
        <taxon>Flavobacteriia</taxon>
        <taxon>Flavobacteriales</taxon>
        <taxon>Flavobacteriaceae</taxon>
        <taxon>Algibacter</taxon>
    </lineage>
</organism>
<keyword evidence="1" id="KW-1133">Transmembrane helix</keyword>
<dbReference type="EMBL" id="VMBF01000002">
    <property type="protein sequence ID" value="TSJ80410.1"/>
    <property type="molecule type" value="Genomic_DNA"/>
</dbReference>
<evidence type="ECO:0008006" key="6">
    <source>
        <dbReference type="Google" id="ProtNLM"/>
    </source>
</evidence>
<comment type="caution">
    <text evidence="2">The sequence shown here is derived from an EMBL/GenBank/DDBJ whole genome shotgun (WGS) entry which is preliminary data.</text>
</comment>
<dbReference type="Pfam" id="PF15071">
    <property type="entry name" value="TMEM220"/>
    <property type="match status" value="1"/>
</dbReference>
<feature type="transmembrane region" description="Helical" evidence="1">
    <location>
        <begin position="60"/>
        <end position="80"/>
    </location>
</feature>
<reference evidence="3 4" key="2">
    <citation type="submission" date="2019-07" db="EMBL/GenBank/DDBJ databases">
        <title>Algibacter marinivivus sp. nov., isolated from the surface of a marine red alga.</title>
        <authorList>
            <person name="Zhong X."/>
            <person name="Xu W."/>
            <person name="Zhang Y."/>
            <person name="Zhang Q."/>
            <person name="Du Z."/>
        </authorList>
    </citation>
    <scope>NUCLEOTIDE SEQUENCE [LARGE SCALE GENOMIC DNA]</scope>
    <source>
        <strain evidence="3 4">RU-4-M-4</strain>
    </source>
</reference>
<evidence type="ECO:0000313" key="5">
    <source>
        <dbReference type="Proteomes" id="UP000322315"/>
    </source>
</evidence>
<evidence type="ECO:0000313" key="2">
    <source>
        <dbReference type="EMBL" id="KAA5826372.1"/>
    </source>
</evidence>
<dbReference type="InterPro" id="IPR029377">
    <property type="entry name" value="TMEM220"/>
</dbReference>
<protein>
    <recommendedName>
        <fullName evidence="6">Transmembrane family 220, helix</fullName>
    </recommendedName>
</protein>
<dbReference type="AlphaFoldDB" id="A0A5M7BAE1"/>
<dbReference type="Proteomes" id="UP000322315">
    <property type="component" value="Unassembled WGS sequence"/>
</dbReference>
<keyword evidence="1" id="KW-0812">Transmembrane</keyword>
<dbReference type="RefSeq" id="WP_144115782.1">
    <property type="nucleotide sequence ID" value="NZ_JACHGE010000004.1"/>
</dbReference>
<reference evidence="2 5" key="1">
    <citation type="journal article" date="2015" name="Int. J. Syst. Evol. Microbiol.">
        <title>Algibacter amylolyticus sp. nov., isolated from intertidal sediment.</title>
        <authorList>
            <person name="Zhang D.C."/>
            <person name="Wu J."/>
            <person name="Neuner K."/>
            <person name="Yao J."/>
            <person name="Margesin R."/>
        </authorList>
    </citation>
    <scope>NUCLEOTIDE SEQUENCE [LARGE SCALE GENOMIC DNA]</scope>
    <source>
        <strain evidence="2 5">RU-4-M-4</strain>
    </source>
</reference>